<feature type="signal peptide" evidence="2">
    <location>
        <begin position="1"/>
        <end position="15"/>
    </location>
</feature>
<feature type="chain" id="PRO_5012904391" description="Secreted protein" evidence="2">
    <location>
        <begin position="16"/>
        <end position="389"/>
    </location>
</feature>
<evidence type="ECO:0008006" key="4">
    <source>
        <dbReference type="Google" id="ProtNLM"/>
    </source>
</evidence>
<accession>A0A131YCY9</accession>
<evidence type="ECO:0000313" key="3">
    <source>
        <dbReference type="EMBL" id="JAP76332.1"/>
    </source>
</evidence>
<reference evidence="3" key="1">
    <citation type="journal article" date="2016" name="Ticks Tick Borne Dis.">
        <title>De novo assembly and annotation of the salivary gland transcriptome of Rhipicephalus appendiculatus male and female ticks during blood feeding.</title>
        <authorList>
            <person name="de Castro M.H."/>
            <person name="de Klerk D."/>
            <person name="Pienaar R."/>
            <person name="Latif A.A."/>
            <person name="Rees D.J."/>
            <person name="Mans B.J."/>
        </authorList>
    </citation>
    <scope>NUCLEOTIDE SEQUENCE</scope>
    <source>
        <tissue evidence="3">Salivary glands</tissue>
    </source>
</reference>
<dbReference type="EMBL" id="GEDV01012225">
    <property type="protein sequence ID" value="JAP76332.1"/>
    <property type="molecule type" value="Transcribed_RNA"/>
</dbReference>
<feature type="region of interest" description="Disordered" evidence="1">
    <location>
        <begin position="369"/>
        <end position="389"/>
    </location>
</feature>
<proteinExistence type="predicted"/>
<evidence type="ECO:0000256" key="1">
    <source>
        <dbReference type="SAM" id="MobiDB-lite"/>
    </source>
</evidence>
<dbReference type="AlphaFoldDB" id="A0A131YCY9"/>
<protein>
    <recommendedName>
        <fullName evidence="4">Secreted protein</fullName>
    </recommendedName>
</protein>
<evidence type="ECO:0000256" key="2">
    <source>
        <dbReference type="SAM" id="SignalP"/>
    </source>
</evidence>
<sequence>MLAVLAISCIGTGTGDDTGVDEVGALCNAASIEALVPVTLICCAGLAGCAGDVPLEATVETVVYGPRLTVTFGARETTDVGAVTVVGIVLMLGDPGVWTGGFTGGIRTQTPTDLRLRRALAHFSCSHTNSFSCFCSWNDLRRHRSKARCNVSHFFSMGCSRAVACVTRHSRTRRATYCSSCLRLNTTRLGPTGKPTDCVDADAAVDRASGGSAPSSWSNSFPSSFMSSLKRFGFPASTSIMFKARLRSAKMPWLDADRFGGLESTSSALPSVGSGSSGSSSLKQETDTAIPAPLETGILFSLVEESSSLSSSVTSCFTNSGCSMATTCTSSLLSSDFSASANSSATWAGGSSATSSSFFTTSFTTSSTSSGFSSAHFSGSSSLFPGSSS</sequence>
<name>A0A131YCY9_RHIAP</name>
<organism evidence="3">
    <name type="scientific">Rhipicephalus appendiculatus</name>
    <name type="common">Brown ear tick</name>
    <dbReference type="NCBI Taxonomy" id="34631"/>
    <lineage>
        <taxon>Eukaryota</taxon>
        <taxon>Metazoa</taxon>
        <taxon>Ecdysozoa</taxon>
        <taxon>Arthropoda</taxon>
        <taxon>Chelicerata</taxon>
        <taxon>Arachnida</taxon>
        <taxon>Acari</taxon>
        <taxon>Parasitiformes</taxon>
        <taxon>Ixodida</taxon>
        <taxon>Ixodoidea</taxon>
        <taxon>Ixodidae</taxon>
        <taxon>Rhipicephalinae</taxon>
        <taxon>Rhipicephalus</taxon>
        <taxon>Rhipicephalus</taxon>
    </lineage>
</organism>
<keyword evidence="2" id="KW-0732">Signal</keyword>